<dbReference type="InterPro" id="IPR025060">
    <property type="entry name" value="DUF3999"/>
</dbReference>
<evidence type="ECO:0000256" key="1">
    <source>
        <dbReference type="SAM" id="Phobius"/>
    </source>
</evidence>
<feature type="signal peptide" evidence="2">
    <location>
        <begin position="1"/>
        <end position="19"/>
    </location>
</feature>
<dbReference type="OrthoDB" id="5405606at2"/>
<dbReference type="KEGG" id="slim:SCL_1342"/>
<dbReference type="AlphaFoldDB" id="A0A1B4XFS7"/>
<keyword evidence="1" id="KW-0472">Membrane</keyword>
<dbReference type="Pfam" id="PF13163">
    <property type="entry name" value="DUF3999"/>
    <property type="match status" value="1"/>
</dbReference>
<reference evidence="3 4" key="1">
    <citation type="submission" date="2015-05" db="EMBL/GenBank/DDBJ databases">
        <title>Complete genome sequence of a sulfur-oxidizing gammaproteobacterium strain HA5.</title>
        <authorList>
            <person name="Miura A."/>
            <person name="Kojima H."/>
            <person name="Fukui M."/>
        </authorList>
    </citation>
    <scope>NUCLEOTIDE SEQUENCE [LARGE SCALE GENOMIC DNA]</scope>
    <source>
        <strain evidence="3 4">HA5</strain>
    </source>
</reference>
<keyword evidence="4" id="KW-1185">Reference proteome</keyword>
<dbReference type="RefSeq" id="WP_096360486.1">
    <property type="nucleotide sequence ID" value="NZ_AP014879.1"/>
</dbReference>
<evidence type="ECO:0000313" key="3">
    <source>
        <dbReference type="EMBL" id="BAV33653.1"/>
    </source>
</evidence>
<feature type="transmembrane region" description="Helical" evidence="1">
    <location>
        <begin position="432"/>
        <end position="453"/>
    </location>
</feature>
<proteinExistence type="predicted"/>
<dbReference type="Proteomes" id="UP000243180">
    <property type="component" value="Chromosome"/>
</dbReference>
<accession>A0A1B4XFS7</accession>
<sequence length="460" mass="50493">MSTYWTTFLGLLLAANALAAGPGPAITLDDFAFGYRLNTAPGLPVYQVVLPEEMYRISRRGDLGDLRVFNAQGEVVPYALMRPAPIDEASKRVSLPVFPVHGGDTRSHESLSVKVIRDQNGTIININEASSAPNHQPVTAYLIDASQVTAPLTKLHVRWGKTESFVAKISLSRSDDLNRWSTIVDSTALAELVHGGERLTRDVIEFGSVKSGYFRLTWPAGTQVASIMAVEAELAPVRQEPAAAWLRLEGQRVVGDAGRELLTFDTGGRFPVDRLNIDLPEPNNLLRAAVWSRADDKTPWRQRYTGLFYRVHPGEPSVEFRNETVSVTRSMDRYWRVDIESNDGLGSRPPKLELGWVGDRVTFLARGSGPYLLAIGGHDVSGAEQPVEQLLRALDQQNNGIHPMAVAVGERVVLGGADRLEPGPYPVPWRKLVLWSVLVGGVLLLAGMAVGLIRQMNKPE</sequence>
<feature type="chain" id="PRO_5008572399" description="DUF3999 domain-containing protein" evidence="2">
    <location>
        <begin position="20"/>
        <end position="460"/>
    </location>
</feature>
<evidence type="ECO:0008006" key="5">
    <source>
        <dbReference type="Google" id="ProtNLM"/>
    </source>
</evidence>
<keyword evidence="2" id="KW-0732">Signal</keyword>
<evidence type="ECO:0000256" key="2">
    <source>
        <dbReference type="SAM" id="SignalP"/>
    </source>
</evidence>
<name>A0A1B4XFS7_9GAMM</name>
<keyword evidence="1" id="KW-1133">Transmembrane helix</keyword>
<protein>
    <recommendedName>
        <fullName evidence="5">DUF3999 domain-containing protein</fullName>
    </recommendedName>
</protein>
<dbReference type="EMBL" id="AP014879">
    <property type="protein sequence ID" value="BAV33653.1"/>
    <property type="molecule type" value="Genomic_DNA"/>
</dbReference>
<evidence type="ECO:0000313" key="4">
    <source>
        <dbReference type="Proteomes" id="UP000243180"/>
    </source>
</evidence>
<dbReference type="InParanoid" id="A0A1B4XFS7"/>
<gene>
    <name evidence="3" type="ORF">SCL_1342</name>
</gene>
<keyword evidence="1" id="KW-0812">Transmembrane</keyword>
<organism evidence="3 4">
    <name type="scientific">Sulfuricaulis limicola</name>
    <dbReference type="NCBI Taxonomy" id="1620215"/>
    <lineage>
        <taxon>Bacteria</taxon>
        <taxon>Pseudomonadati</taxon>
        <taxon>Pseudomonadota</taxon>
        <taxon>Gammaproteobacteria</taxon>
        <taxon>Acidiferrobacterales</taxon>
        <taxon>Acidiferrobacteraceae</taxon>
        <taxon>Sulfuricaulis</taxon>
    </lineage>
</organism>